<proteinExistence type="predicted"/>
<evidence type="ECO:0000313" key="1">
    <source>
        <dbReference type="EMBL" id="AGC47645.1"/>
    </source>
</evidence>
<dbReference type="InterPro" id="IPR014985">
    <property type="entry name" value="WbqC"/>
</dbReference>
<dbReference type="Proteomes" id="UP000011131">
    <property type="component" value="Chromosome"/>
</dbReference>
<name>L7UID6_MYXSD</name>
<dbReference type="RefSeq" id="WP_015351899.1">
    <property type="nucleotide sequence ID" value="NC_020126.1"/>
</dbReference>
<organism evidence="1 2">
    <name type="scientific">Myxococcus stipitatus (strain DSM 14675 / JCM 12634 / Mx s8)</name>
    <dbReference type="NCBI Taxonomy" id="1278073"/>
    <lineage>
        <taxon>Bacteria</taxon>
        <taxon>Pseudomonadati</taxon>
        <taxon>Myxococcota</taxon>
        <taxon>Myxococcia</taxon>
        <taxon>Myxococcales</taxon>
        <taxon>Cystobacterineae</taxon>
        <taxon>Myxococcaceae</taxon>
        <taxon>Myxococcus</taxon>
    </lineage>
</organism>
<gene>
    <name evidence="1" type="ordered locus">MYSTI_06372</name>
</gene>
<dbReference type="PATRIC" id="fig|1278073.3.peg.6466"/>
<dbReference type="EMBL" id="CP004025">
    <property type="protein sequence ID" value="AGC47645.1"/>
    <property type="molecule type" value="Genomic_DNA"/>
</dbReference>
<keyword evidence="2" id="KW-1185">Reference proteome</keyword>
<dbReference type="OrthoDB" id="3611744at2"/>
<dbReference type="KEGG" id="msd:MYSTI_06372"/>
<evidence type="ECO:0008006" key="3">
    <source>
        <dbReference type="Google" id="ProtNLM"/>
    </source>
</evidence>
<dbReference type="AlphaFoldDB" id="L7UID6"/>
<accession>L7UID6</accession>
<sequence length="238" mass="27984">MLAGPRHTVAIIQSNYLPWKGYFDIIHDVDTFIFYDDVQYTHRDWRNRNRVKTPQGPVWLTVPVGSSTSRRICDVRIEEHSWARKHWETLRHQYGSAPHFERYAPLLREVYLERTWTHLSELNQFLVRRIAQECLGLQTRFRDSREWTLTGTKQERILDVLKQAGATHYVSGPAARDYLRQEAFDAAGIGLTYKDYAGYPEYPQHHPPFEHSVTVLDVLFHLGPEAPEAIWGWRGRAR</sequence>
<dbReference type="HOGENOM" id="CLU_079350_0_0_7"/>
<dbReference type="Pfam" id="PF08889">
    <property type="entry name" value="WbqC"/>
    <property type="match status" value="1"/>
</dbReference>
<dbReference type="eggNOG" id="COG0224">
    <property type="taxonomic scope" value="Bacteria"/>
</dbReference>
<evidence type="ECO:0000313" key="2">
    <source>
        <dbReference type="Proteomes" id="UP000011131"/>
    </source>
</evidence>
<reference evidence="1 2" key="1">
    <citation type="journal article" date="2013" name="Genome Announc.">
        <title>Complete genome sequence of Myxococcus stipitatus strain DSM 14675, a fruiting myxobacterium.</title>
        <authorList>
            <person name="Huntley S."/>
            <person name="Kneip S."/>
            <person name="Treuner-Lange A."/>
            <person name="Sogaard-Andersen L."/>
        </authorList>
    </citation>
    <scope>NUCLEOTIDE SEQUENCE [LARGE SCALE GENOMIC DNA]</scope>
    <source>
        <strain evidence="2">DSM 14675 / JCM 12634 / Mx s8</strain>
    </source>
</reference>
<dbReference type="STRING" id="1278073.MYSTI_06372"/>
<protein>
    <recommendedName>
        <fullName evidence="3">WbqC-like family protein</fullName>
    </recommendedName>
</protein>